<name>B1H0I3_ENDTX</name>
<reference evidence="2" key="1">
    <citation type="journal article" date="2008" name="Proc. Natl. Acad. Sci. U.S.A.">
        <title>Complete genome of the uncultured termite group 1 bacteria in a single host protist cell.</title>
        <authorList>
            <person name="Hongoh Y."/>
            <person name="Sharma V.K."/>
            <person name="Prakash T."/>
            <person name="Noda S."/>
            <person name="Taylor T.D."/>
            <person name="Kudo T."/>
            <person name="Sakaki Y."/>
            <person name="Toyoda A."/>
            <person name="Hattori M."/>
            <person name="Ohkuma M."/>
        </authorList>
    </citation>
    <scope>NUCLEOTIDE SEQUENCE [LARGE SCALE GENOMIC DNA]</scope>
    <source>
        <strain evidence="2">Rs-D17 genomovar Ri2008</strain>
    </source>
</reference>
<dbReference type="AlphaFoldDB" id="B1H0I3"/>
<dbReference type="Proteomes" id="UP000001691">
    <property type="component" value="Chromosome"/>
</dbReference>
<gene>
    <name evidence="1" type="ordered locus">TGRD_522</name>
</gene>
<dbReference type="PROSITE" id="PS51257">
    <property type="entry name" value="PROKAR_LIPOPROTEIN"/>
    <property type="match status" value="1"/>
</dbReference>
<sequence>MKKGILAFVVSVFVLSFVSCDKTNKLCNGNNAENEAKAEEYAANKKLFLNKEFDLLGKTVTSADLEKWFKDEHGIEYGDIKIKLTAEQKLQSDHIATVKEKEQKNPKN</sequence>
<evidence type="ECO:0000313" key="2">
    <source>
        <dbReference type="Proteomes" id="UP000001691"/>
    </source>
</evidence>
<evidence type="ECO:0000313" key="1">
    <source>
        <dbReference type="EMBL" id="BAG14015.1"/>
    </source>
</evidence>
<protein>
    <recommendedName>
        <fullName evidence="3">Lipoprotein</fullName>
    </recommendedName>
</protein>
<accession>B1H0I3</accession>
<evidence type="ECO:0008006" key="3">
    <source>
        <dbReference type="Google" id="ProtNLM"/>
    </source>
</evidence>
<dbReference type="HOGENOM" id="CLU_2195794_0_0_0"/>
<dbReference type="KEGG" id="rsd:TGRD_522"/>
<keyword evidence="2" id="KW-1185">Reference proteome</keyword>
<proteinExistence type="predicted"/>
<dbReference type="EMBL" id="AP009510">
    <property type="protein sequence ID" value="BAG14015.1"/>
    <property type="molecule type" value="Genomic_DNA"/>
</dbReference>
<organism evidence="1 2">
    <name type="scientific">Endomicrobium trichonymphae</name>
    <dbReference type="NCBI Taxonomy" id="1408204"/>
    <lineage>
        <taxon>Bacteria</taxon>
        <taxon>Pseudomonadati</taxon>
        <taxon>Elusimicrobiota</taxon>
        <taxon>Endomicrobiia</taxon>
        <taxon>Endomicrobiales</taxon>
        <taxon>Endomicrobiaceae</taxon>
        <taxon>Candidatus Endomicrobiellum</taxon>
    </lineage>
</organism>
<dbReference type="RefSeq" id="WP_015423540.1">
    <property type="nucleotide sequence ID" value="NC_020419.1"/>
</dbReference>